<feature type="region of interest" description="Disordered" evidence="12">
    <location>
        <begin position="914"/>
        <end position="970"/>
    </location>
</feature>
<evidence type="ECO:0000256" key="6">
    <source>
        <dbReference type="ARBA" id="ARBA00022679"/>
    </source>
</evidence>
<feature type="region of interest" description="Disordered" evidence="12">
    <location>
        <begin position="187"/>
        <end position="214"/>
    </location>
</feature>
<feature type="compositionally biased region" description="Basic and acidic residues" evidence="12">
    <location>
        <begin position="3538"/>
        <end position="3549"/>
    </location>
</feature>
<feature type="region of interest" description="Disordered" evidence="12">
    <location>
        <begin position="3675"/>
        <end position="3699"/>
    </location>
</feature>
<dbReference type="InterPro" id="IPR000569">
    <property type="entry name" value="HECT_dom"/>
</dbReference>
<evidence type="ECO:0000256" key="5">
    <source>
        <dbReference type="ARBA" id="ARBA00022448"/>
    </source>
</evidence>
<accession>A0A7C8RHN2</accession>
<feature type="domain" description="HECT" evidence="14">
    <location>
        <begin position="3867"/>
        <end position="4203"/>
    </location>
</feature>
<feature type="compositionally biased region" description="Acidic residues" evidence="12">
    <location>
        <begin position="2554"/>
        <end position="2573"/>
    </location>
</feature>
<dbReference type="PANTHER" id="PTHR11254">
    <property type="entry name" value="HECT DOMAIN UBIQUITIN-PROTEIN LIGASE"/>
    <property type="match status" value="1"/>
</dbReference>
<feature type="compositionally biased region" description="Low complexity" evidence="12">
    <location>
        <begin position="190"/>
        <end position="214"/>
    </location>
</feature>
<evidence type="ECO:0000256" key="8">
    <source>
        <dbReference type="ARBA" id="ARBA00022816"/>
    </source>
</evidence>
<dbReference type="PANTHER" id="PTHR11254:SF67">
    <property type="entry name" value="E3 UBIQUITIN-PROTEIN LIGASE HUWE1"/>
    <property type="match status" value="1"/>
</dbReference>
<dbReference type="GO" id="GO:0005634">
    <property type="term" value="C:nucleus"/>
    <property type="evidence" value="ECO:0007669"/>
    <property type="project" value="UniProtKB-SubCell"/>
</dbReference>
<evidence type="ECO:0000259" key="14">
    <source>
        <dbReference type="PROSITE" id="PS50237"/>
    </source>
</evidence>
<dbReference type="SMART" id="SM00165">
    <property type="entry name" value="UBA"/>
    <property type="match status" value="1"/>
</dbReference>
<gene>
    <name evidence="15" type="ORF">TWF970_000129</name>
</gene>
<dbReference type="FunFam" id="3.30.2160.10:FF:000001">
    <property type="entry name" value="E3 ubiquitin-protein ligase NEDD4-like"/>
    <property type="match status" value="1"/>
</dbReference>
<feature type="compositionally biased region" description="Polar residues" evidence="12">
    <location>
        <begin position="3308"/>
        <end position="3320"/>
    </location>
</feature>
<comment type="similarity">
    <text evidence="10">Belongs to the UPL family. TOM1/PTR1 subfamily.</text>
</comment>
<evidence type="ECO:0000256" key="10">
    <source>
        <dbReference type="ARBA" id="ARBA00034494"/>
    </source>
</evidence>
<feature type="region of interest" description="Disordered" evidence="12">
    <location>
        <begin position="2939"/>
        <end position="3001"/>
    </location>
</feature>
<keyword evidence="5" id="KW-0813">Transport</keyword>
<feature type="compositionally biased region" description="Basic and acidic residues" evidence="12">
    <location>
        <begin position="2107"/>
        <end position="2123"/>
    </location>
</feature>
<feature type="compositionally biased region" description="Low complexity" evidence="12">
    <location>
        <begin position="956"/>
        <end position="968"/>
    </location>
</feature>
<dbReference type="Pfam" id="PF06012">
    <property type="entry name" value="DUF908"/>
    <property type="match status" value="1"/>
</dbReference>
<feature type="compositionally biased region" description="Low complexity" evidence="12">
    <location>
        <begin position="3470"/>
        <end position="3535"/>
    </location>
</feature>
<organism evidence="15 16">
    <name type="scientific">Orbilia oligospora</name>
    <name type="common">Nematode-trapping fungus</name>
    <name type="synonym">Arthrobotrys oligospora</name>
    <dbReference type="NCBI Taxonomy" id="2813651"/>
    <lineage>
        <taxon>Eukaryota</taxon>
        <taxon>Fungi</taxon>
        <taxon>Dikarya</taxon>
        <taxon>Ascomycota</taxon>
        <taxon>Pezizomycotina</taxon>
        <taxon>Orbiliomycetes</taxon>
        <taxon>Orbiliales</taxon>
        <taxon>Orbiliaceae</taxon>
        <taxon>Orbilia</taxon>
    </lineage>
</organism>
<dbReference type="GO" id="GO:0006511">
    <property type="term" value="P:ubiquitin-dependent protein catabolic process"/>
    <property type="evidence" value="ECO:0007669"/>
    <property type="project" value="TreeGrafter"/>
</dbReference>
<feature type="compositionally biased region" description="Basic and acidic residues" evidence="12">
    <location>
        <begin position="3133"/>
        <end position="3142"/>
    </location>
</feature>
<feature type="region of interest" description="Disordered" evidence="12">
    <location>
        <begin position="1656"/>
        <end position="1703"/>
    </location>
</feature>
<feature type="compositionally biased region" description="Low complexity" evidence="12">
    <location>
        <begin position="1601"/>
        <end position="1622"/>
    </location>
</feature>
<feature type="compositionally biased region" description="Acidic residues" evidence="12">
    <location>
        <begin position="2677"/>
        <end position="2730"/>
    </location>
</feature>
<dbReference type="GO" id="GO:0000209">
    <property type="term" value="P:protein polyubiquitination"/>
    <property type="evidence" value="ECO:0007669"/>
    <property type="project" value="TreeGrafter"/>
</dbReference>
<feature type="compositionally biased region" description="Acidic residues" evidence="12">
    <location>
        <begin position="2594"/>
        <end position="2617"/>
    </location>
</feature>
<dbReference type="FunFam" id="3.90.1750.10:FF:000003">
    <property type="entry name" value="E3 ubiquitin-protein ligase UPL1"/>
    <property type="match status" value="1"/>
</dbReference>
<evidence type="ECO:0000256" key="9">
    <source>
        <dbReference type="ARBA" id="ARBA00023242"/>
    </source>
</evidence>
<dbReference type="SMART" id="SM00119">
    <property type="entry name" value="HECTc"/>
    <property type="match status" value="1"/>
</dbReference>
<dbReference type="PROSITE" id="PS50030">
    <property type="entry name" value="UBA"/>
    <property type="match status" value="1"/>
</dbReference>
<comment type="pathway">
    <text evidence="3">Protein modification; protein ubiquitination.</text>
</comment>
<feature type="region of interest" description="Disordered" evidence="12">
    <location>
        <begin position="229"/>
        <end position="255"/>
    </location>
</feature>
<feature type="region of interest" description="Disordered" evidence="12">
    <location>
        <begin position="3128"/>
        <end position="3151"/>
    </location>
</feature>
<dbReference type="Gene3D" id="3.30.2160.10">
    <property type="entry name" value="Hect, E3 ligase catalytic domain"/>
    <property type="match status" value="1"/>
</dbReference>
<comment type="catalytic activity">
    <reaction evidence="1">
        <text>S-ubiquitinyl-[E2 ubiquitin-conjugating enzyme]-L-cysteine + [acceptor protein]-L-lysine = [E2 ubiquitin-conjugating enzyme]-L-cysteine + N(6)-ubiquitinyl-[acceptor protein]-L-lysine.</text>
        <dbReference type="EC" id="2.3.2.26"/>
    </reaction>
</comment>
<dbReference type="InterPro" id="IPR010309">
    <property type="entry name" value="E3_Ub_ligase_DUF908"/>
</dbReference>
<feature type="compositionally biased region" description="Basic and acidic residues" evidence="12">
    <location>
        <begin position="3689"/>
        <end position="3699"/>
    </location>
</feature>
<dbReference type="InterPro" id="IPR010314">
    <property type="entry name" value="E3_Ub_ligase_DUF913"/>
</dbReference>
<feature type="region of interest" description="Disordered" evidence="12">
    <location>
        <begin position="3440"/>
        <end position="3559"/>
    </location>
</feature>
<dbReference type="GO" id="GO:0005737">
    <property type="term" value="C:cytoplasm"/>
    <property type="evidence" value="ECO:0007669"/>
    <property type="project" value="TreeGrafter"/>
</dbReference>
<evidence type="ECO:0000256" key="4">
    <source>
        <dbReference type="ARBA" id="ARBA00012485"/>
    </source>
</evidence>
<feature type="compositionally biased region" description="Low complexity" evidence="12">
    <location>
        <begin position="1682"/>
        <end position="1703"/>
    </location>
</feature>
<dbReference type="FunFam" id="3.30.2410.10:FF:000004">
    <property type="entry name" value="E3 ubiquitin-protein ligase HUWE1, variant"/>
    <property type="match status" value="1"/>
</dbReference>
<feature type="region of interest" description="Disordered" evidence="12">
    <location>
        <begin position="2554"/>
        <end position="2650"/>
    </location>
</feature>
<dbReference type="EMBL" id="JAABOJ010000001">
    <property type="protein sequence ID" value="KAF3290867.1"/>
    <property type="molecule type" value="Genomic_DNA"/>
</dbReference>
<keyword evidence="7 11" id="KW-0833">Ubl conjugation pathway</keyword>
<dbReference type="SUPFAM" id="SSF46934">
    <property type="entry name" value="UBA-like"/>
    <property type="match status" value="1"/>
</dbReference>
<dbReference type="GO" id="GO:0051028">
    <property type="term" value="P:mRNA transport"/>
    <property type="evidence" value="ECO:0007669"/>
    <property type="project" value="UniProtKB-KW"/>
</dbReference>
<evidence type="ECO:0000256" key="2">
    <source>
        <dbReference type="ARBA" id="ARBA00004123"/>
    </source>
</evidence>
<feature type="region of interest" description="Disordered" evidence="12">
    <location>
        <begin position="2492"/>
        <end position="2542"/>
    </location>
</feature>
<comment type="subcellular location">
    <subcellularLocation>
        <location evidence="2">Nucleus</location>
    </subcellularLocation>
</comment>
<feature type="compositionally biased region" description="Basic and acidic residues" evidence="12">
    <location>
        <begin position="2939"/>
        <end position="3000"/>
    </location>
</feature>
<dbReference type="Pfam" id="PF00627">
    <property type="entry name" value="UBA"/>
    <property type="match status" value="1"/>
</dbReference>
<protein>
    <recommendedName>
        <fullName evidence="4">HECT-type E3 ubiquitin transferase</fullName>
        <ecNumber evidence="4">2.3.2.26</ecNumber>
    </recommendedName>
</protein>
<keyword evidence="9" id="KW-0539">Nucleus</keyword>
<feature type="region of interest" description="Disordered" evidence="12">
    <location>
        <begin position="719"/>
        <end position="740"/>
    </location>
</feature>
<feature type="region of interest" description="Disordered" evidence="12">
    <location>
        <begin position="2107"/>
        <end position="2174"/>
    </location>
</feature>
<feature type="domain" description="UBA" evidence="13">
    <location>
        <begin position="1515"/>
        <end position="1555"/>
    </location>
</feature>
<dbReference type="Pfam" id="PF00632">
    <property type="entry name" value="HECT"/>
    <property type="match status" value="1"/>
</dbReference>
<evidence type="ECO:0000256" key="7">
    <source>
        <dbReference type="ARBA" id="ARBA00022786"/>
    </source>
</evidence>
<proteinExistence type="inferred from homology"/>
<feature type="compositionally biased region" description="Basic and acidic residues" evidence="12">
    <location>
        <begin position="2574"/>
        <end position="2593"/>
    </location>
</feature>
<feature type="compositionally biased region" description="Basic and acidic residues" evidence="12">
    <location>
        <begin position="3440"/>
        <end position="3455"/>
    </location>
</feature>
<feature type="compositionally biased region" description="Acidic residues" evidence="12">
    <location>
        <begin position="926"/>
        <end position="942"/>
    </location>
</feature>
<dbReference type="Gene3D" id="1.10.8.10">
    <property type="entry name" value="DNA helicase RuvA subunit, C-terminal domain"/>
    <property type="match status" value="1"/>
</dbReference>
<keyword evidence="8" id="KW-0509">mRNA transport</keyword>
<name>A0A7C8RHN2_ORBOL</name>
<dbReference type="InterPro" id="IPR009060">
    <property type="entry name" value="UBA-like_sf"/>
</dbReference>
<feature type="region of interest" description="Disordered" evidence="12">
    <location>
        <begin position="1744"/>
        <end position="1778"/>
    </location>
</feature>
<dbReference type="InterPro" id="IPR015940">
    <property type="entry name" value="UBA"/>
</dbReference>
<dbReference type="Proteomes" id="UP000474640">
    <property type="component" value="Unassembled WGS sequence"/>
</dbReference>
<dbReference type="GO" id="GO:0061630">
    <property type="term" value="F:ubiquitin protein ligase activity"/>
    <property type="evidence" value="ECO:0007669"/>
    <property type="project" value="UniProtKB-EC"/>
</dbReference>
<reference evidence="15 16" key="1">
    <citation type="submission" date="2020-01" db="EMBL/GenBank/DDBJ databases">
        <authorList>
            <person name="Palmer J.M."/>
        </authorList>
    </citation>
    <scope>NUCLEOTIDE SEQUENCE [LARGE SCALE GENOMIC DNA]</scope>
    <source>
        <strain evidence="15 16">TWF970</strain>
    </source>
</reference>
<feature type="compositionally biased region" description="Basic and acidic residues" evidence="12">
    <location>
        <begin position="1231"/>
        <end position="1246"/>
    </location>
</feature>
<dbReference type="EC" id="2.3.2.26" evidence="4"/>
<keyword evidence="6" id="KW-0808">Transferase</keyword>
<evidence type="ECO:0000313" key="15">
    <source>
        <dbReference type="EMBL" id="KAF3290867.1"/>
    </source>
</evidence>
<feature type="region of interest" description="Disordered" evidence="12">
    <location>
        <begin position="1211"/>
        <end position="1246"/>
    </location>
</feature>
<sequence length="4203" mass="463163">MRIKKTPSQKHEQTLSPFVRDFSTRAIELCDKERRGELSEYLASFPSIWPFPRGDLYHWIALLNRFDEVLEELVTKYNLKAGPQLIPFEAGDEALLIDIIDFSRLLIEECGNRSLYASSSFLNDLLNTTSLSLLVSVLRLGQKLAQRYHSSRSRTGALSTAANNALLTNHYNISLDKVTKIASGFVGSAPPTTTSSTTTTTTTTTTQPTSTPAKTSLKPLVVANDLHKLATDTSEPGVSVGKGKKPAPKDGSSSDSWAVYGSVTFTYYVHPTPPPKPPTLEKGKTPTHTPRKASGLSKEHSATKAELSFEEAIAGVGESKPTPTGVQTLDIPASVIQSTSIIDILTTELPKIPTEYHYELLQRIRVAKAFSESAEARRLILGIRILAVTNLAYVLSESNFQSRVLGPDNDEPRRFQLVFQLADLVSPNRGRNVEKWLQTFAFSGLEALAKCKTRNADVNVALGLNVSHGILLTLLRKAITELGDEEKGNDLKSNREDEEWRKSLFDLTSSLPSQQVSGGLLVGAGLINCLVSVLNLRTYKGIPYIPKALQFLDGLVYGIPPAFGNFANANGLDAMVELVSWQVTTALVESKVPGGSFPEVYRSPSTDFETGWYHAYILKMAFKFTHHMLSQTGNTSERLLRNLIDSPKLLEALKSVIANGKMFGSSVWSSAVNILTTFIHNEPTSYPIIHEARLSHCLFAAVTGRPIEQFLEETAAAAASPTLERAPTTEGEEAGNSQDTQIIDADQLEATSQTATTGEPAIVAASASDSQQTEKPAVSLLVENPAATILPALDVMNTIPLAFGAICLNNSGLSLFKSSDALEKFFEIFESAEHVKCMSDSDISTALGSQFDELIRHHPSLKEDIMKVIVKMVGKIIELGHRFAAKEGAGAKVFIEENGEYVVSGGRRALNGVHRKSVNVPVTNTDDSDSDESDVEMGEDDDTPPRTRNTEPEPPTTTEEPAQPAVVEEPVDDLPIEKVLMSELKEEEDSDVQYPEISISMYIDVMSRFLEGFLSHQSHTRDFVKRGGFDKLIAIYFLPSLPFDFASRAVSLAMTRVMHLCGEASPGTTIPTLLGNTEKAIKDLEPLLKHESKEAFFRPLTSPQTGDSEASGKQPLDEAAELVKTKGTDLIKDLVTAHALTTLLSELYSQTLYNSRTTSQLFQPVAQRTYYETLVPSLGALHRACVWEEILLQRNLPDTWKEATKFKDGLGFSPDDDLIGPDGQELPQKTAQEKRDEKEAAKKAVSESEGKTPWFQNVKTIRFLISQIPSSITPFFQGLARVLVTRRGSDPTHKKHAFKIADSISDVMFQHLTWKRVELWDSVTDRYSYLIIVLSAISSLLLEGGDRNGGSQVICIILITFKQNEGLKTVADILETFWKDVQEIAVDTSDASSRNRLAHCFGGIKVILSLFSQLVNSKALLESPQTGHLHYSRERDRDRPDYFNAHQFLVELRYLILPVVEAMWNSPSVEKVFPTIVKAVVEILGTVLKAEGESGAFQRRDKGKHPTMISWRSFEPNQDHIQQLRDMGFSLEASLHALRRSHNNVQSATDYLINHPEEAGRAGASGLRRRASDDDSSSDSEADTDVDGPTEDPPTAGQGRAAGESATASAAAPAAPVETSATQSDPSVPVVPVLTGNETAFGEHLNTTAGATTLPVASTSGSAAPAQSLPPVTIPVVPQPLPTQTSTGETSTSAAPPASTTPARTSLAELLNPAPLTGDDQDGGLMAMNIDDLPVAVPIVAPQGESSAASGFSGPPAPPAPPLPSADDKGKAKEEEESSQFVVTIEDLEEKRQVISGGLVDRALEILTMQHEVTFELAHLVTNAYTKGTEDLRREAVTTIFQSLMSLQLDDDIRPQGKTIAAVAHFLGLVLQNSTFFNAGLEEYKDQLPIVTSYIKIYQNEPCPWIGRILLVLEKFLIESSQPQQIDFVPPDSDEGSQRPPIQPGFVVPLDQQLSIFNSIMSAVPCVGKDEATALAIVRLLVLLTRKREIALKMGEYQNINRLFHMFKGMAGSDTSKIRSCIMLIVRHIIEDDETVKTFMASEIKTFFKNRGQRGSRHIDPSTFCRQCSHLVLRNPEVFVEATNELCKLLNYQPSVRHQQIVLKELDGKDEKKDADEEQKAEGEESEAGPSGTTSTGPSEDTEKGKEVDKGKANADVPIPEKPKAVTELKPPGVEKPDGVVHYLLCELLAIKDADLNEGVAPTTTTDEKPAAASATEAKTETGGDVEMTTEENTSSTPGAPATPSDKPAKSEKVEFNGADHPSYLYRCFLLQALTEILASYNRSKLEFINFSRRANARDPITPSKPRTGILNYLLTDLIPVGTLSQPDDTVFKKRTMTSNWAISVVVSLCAHTGETANVDEEPDLIFVRKHVLDASIKAFKDAGASSEHLDAKYARMLNLSDLLYRMLASRPNASQNNHLLEKSQKQLAKFMFEKNFVNALTNSLSEIDLNFPSARRVIKYILRPLKLLSKTALDLGEEDINILGAEQQYLGGDDELSSMESLSDDDGVDDTREETPNLFQNSALGMLEGGEMEDEEDEYGDEDDEMYLDDMEEYEEEEEDSQASDDEDLLDEEGVRERMEMEIVVDEGHASDSEDEDEDMDDDDDEDDDDDDIGDDELAHEVQRAIEYQDEDDWEASDNGDADGLVGVLQQDQDGLLDHVNRVIAGDGDLAEEMMEDREEGFIEDPEEDDEDEEEEEELDEDDAVAQDEEGEDDEDEMGIPWEWTDDYGDAPLMTRARHPNPQGNGWYTLGGTSRDIILNGLVTGGGGRPTEENMQNPLLQPAAHTAHPRTALHRHGHGGEWINAFDPFDAPAIGGPGAVSWLTSLMNLVGRAQNLPATMAAGGGTLQFHIQAGPGSGGMFPPEIEALLNIRRPGHQDPRSREQRADPLSAVAFTPYSTIQRWLDEMRLGWGAGGQDIAGRVINSVLSQLVPPAIEEERLRKEKEEQKRKEEEDARKRKEEEARIAREKAEEEERLRKEEEERKRKEEEEAKAAEEAARAAEAAAEAAAAAAAAAASSANAQGSADGGAMEGVESSQAQEPGSSEAGPSEQPPQRAVTYIRGREVDITGMGIDPEFLEALPEEVREEVLTNHIREQQQASNTGDQTNEISPEFLDALPEDIRQEIIQQQQAEQRRRERETQRAGTGQIRGPADIDVASFLATLDPSLRQEVIMEQNDEMLAHFPENIVAEANALRDRSRIQQLGDITRVVRSRPEEVQTRLIPEKKVRKQTPQMLDKAGVATLLRLMFIPQQGSTKLSLHEILVNICENKVTRNEVLGLLLSILQDGSTDMNAVERSFAQLSLRAKQINSSSSTKTPQSALKKAPTIPLPQTNSEMSPLMVAQQCLGAITSLVNYNDHISGFFLNEHDIQTGLKRSVSRKGKGKENQQSKANRYPLNAMLALLERPLMTESSGCMEQLATLLSEITRPLLLLLKKEKKKLEDKKAEDEEKKTSEEQPQEGQQTEGGEGAAVATATATATSNTTTTSEGQAPQPTAQVATTTQQPTQPAQPAPEVQVTSPDGPSATAGASTSAEQATEESKDKPKDETKPVPGRKRGGLIAPVVPDHNLCLVVGIITSRECTSKTFRETLSTMINLSAIPGAKEIFGAELIRQAQILGGTILESLVELAYNLKKSESGTEIEGLANFSQGSSDQAKLLRTLTALDYLFDASKKKKEEQRQEGENAEASEAPKTDDSRPTDAEILGRLYENLSFGPLWSCLSDCLAVIHDREDMLHVATILLPLIESLMVVCKNSGVSTKRSAGGQSQPLSAVSESSMQSLFFTFTEAHRKILNQMVRNNPKLMSGSFSLLVHNPKVLDFDNKRNYFNRRLHTRVPGRDSSLNYGPLQLNVRRDQVFMDSYRSMHYKRGDEIKYSKLNIRFQGEEGVDAGGVTREWFQVLARQMFNPGYALFLPVASDRTTFHPNRMSSVNSEHLSFFKFIGRIIGKALYEGRVLDCHFSRAMYKRILGQNVSLKDMENLDLEYYKSLQWMLKNTIEDVLLLSFSVDTDDFGVERVLDLVPNGSNIPVTDENKEDYVKKVTQFRLVGSVKEQMDHFLQGFHDIVPAELIAIFNEQELELLISGLPDIDVDDWRNNTEYQNYTASSPQVQWFWRAVRSFDKEERAKLLQFVTGTSKVPLNGFKELEGMNGYSKFNIHRDYGNKDRLPSSHTCFNQIDLPEYETYEHLRKNLLTAITAGAEYFGFA</sequence>
<dbReference type="Gene3D" id="3.90.1750.10">
    <property type="entry name" value="Hect, E3 ligase catalytic domains"/>
    <property type="match status" value="1"/>
</dbReference>
<evidence type="ECO:0000313" key="16">
    <source>
        <dbReference type="Proteomes" id="UP000474640"/>
    </source>
</evidence>
<evidence type="ECO:0000256" key="11">
    <source>
        <dbReference type="PROSITE-ProRule" id="PRU00104"/>
    </source>
</evidence>
<feature type="compositionally biased region" description="Basic and acidic residues" evidence="12">
    <location>
        <begin position="2141"/>
        <end position="2174"/>
    </location>
</feature>
<feature type="region of interest" description="Disordered" evidence="12">
    <location>
        <begin position="1560"/>
        <end position="1632"/>
    </location>
</feature>
<feature type="region of interest" description="Disordered" evidence="12">
    <location>
        <begin position="2200"/>
        <end position="2253"/>
    </location>
</feature>
<dbReference type="Gene3D" id="3.30.2410.10">
    <property type="entry name" value="Hect, E3 ligase catalytic domain"/>
    <property type="match status" value="1"/>
</dbReference>
<dbReference type="OrthoDB" id="8068875at2759"/>
<dbReference type="UniPathway" id="UPA00143"/>
<dbReference type="InterPro" id="IPR025527">
    <property type="entry name" value="HUWE1/Rev1_UBM"/>
</dbReference>
<dbReference type="Pfam" id="PF14377">
    <property type="entry name" value="UBM"/>
    <property type="match status" value="3"/>
</dbReference>
<feature type="compositionally biased region" description="Low complexity" evidence="12">
    <location>
        <begin position="2128"/>
        <end position="2139"/>
    </location>
</feature>
<dbReference type="CDD" id="cd14297">
    <property type="entry name" value="UBA2_spUBP14_like"/>
    <property type="match status" value="1"/>
</dbReference>
<dbReference type="InterPro" id="IPR035983">
    <property type="entry name" value="Hect_E3_ubiquitin_ligase"/>
</dbReference>
<dbReference type="PROSITE" id="PS50237">
    <property type="entry name" value="HECT"/>
    <property type="match status" value="1"/>
</dbReference>
<feature type="active site" description="Glycyl thioester intermediate" evidence="11">
    <location>
        <position position="4170"/>
    </location>
</feature>
<feature type="region of interest" description="Disordered" evidence="12">
    <location>
        <begin position="272"/>
        <end position="300"/>
    </location>
</feature>
<feature type="region of interest" description="Disordered" evidence="12">
    <location>
        <begin position="3308"/>
        <end position="3329"/>
    </location>
</feature>
<dbReference type="CDD" id="cd00078">
    <property type="entry name" value="HECTc"/>
    <property type="match status" value="1"/>
</dbReference>
<feature type="compositionally biased region" description="Acidic residues" evidence="12">
    <location>
        <begin position="2629"/>
        <end position="2642"/>
    </location>
</feature>
<feature type="compositionally biased region" description="Acidic residues" evidence="12">
    <location>
        <begin position="2493"/>
        <end position="2509"/>
    </location>
</feature>
<dbReference type="SUPFAM" id="SSF56204">
    <property type="entry name" value="Hect, E3 ligase catalytic domain"/>
    <property type="match status" value="1"/>
</dbReference>
<evidence type="ECO:0000259" key="13">
    <source>
        <dbReference type="PROSITE" id="PS50030"/>
    </source>
</evidence>
<feature type="region of interest" description="Disordered" evidence="12">
    <location>
        <begin position="3022"/>
        <end position="3056"/>
    </location>
</feature>
<feature type="compositionally biased region" description="Acidic residues" evidence="12">
    <location>
        <begin position="1574"/>
        <end position="1590"/>
    </location>
</feature>
<feature type="compositionally biased region" description="Pro residues" evidence="12">
    <location>
        <begin position="1755"/>
        <end position="1764"/>
    </location>
</feature>
<feature type="region of interest" description="Disordered" evidence="12">
    <location>
        <begin position="2677"/>
        <end position="2746"/>
    </location>
</feature>
<evidence type="ECO:0000256" key="12">
    <source>
        <dbReference type="SAM" id="MobiDB-lite"/>
    </source>
</evidence>
<evidence type="ECO:0000256" key="3">
    <source>
        <dbReference type="ARBA" id="ARBA00004906"/>
    </source>
</evidence>
<comment type="caution">
    <text evidence="15">The sequence shown here is derived from an EMBL/GenBank/DDBJ whole genome shotgun (WGS) entry which is preliminary data.</text>
</comment>
<dbReference type="Pfam" id="PF06025">
    <property type="entry name" value="DUF913"/>
    <property type="match status" value="1"/>
</dbReference>
<dbReference type="InterPro" id="IPR050409">
    <property type="entry name" value="E3_ubiq-protein_ligase"/>
</dbReference>
<feature type="compositionally biased region" description="Acidic residues" evidence="12">
    <location>
        <begin position="2531"/>
        <end position="2542"/>
    </location>
</feature>
<evidence type="ECO:0000256" key="1">
    <source>
        <dbReference type="ARBA" id="ARBA00000885"/>
    </source>
</evidence>